<dbReference type="PIRSF" id="PIRSF030962">
    <property type="entry name" value="Dehydrase_ECs4332_prd"/>
    <property type="match status" value="1"/>
</dbReference>
<dbReference type="InterPro" id="IPR054545">
    <property type="entry name" value="ApeI-like"/>
</dbReference>
<dbReference type="Gene3D" id="3.10.129.10">
    <property type="entry name" value="Hotdog Thioesterase"/>
    <property type="match status" value="1"/>
</dbReference>
<evidence type="ECO:0000313" key="2">
    <source>
        <dbReference type="EMBL" id="EKE76658.1"/>
    </source>
</evidence>
<comment type="caution">
    <text evidence="2">The sequence shown here is derived from an EMBL/GenBank/DDBJ whole genome shotgun (WGS) entry which is preliminary data.</text>
</comment>
<reference evidence="2 3" key="1">
    <citation type="journal article" date="2012" name="J. Bacteriol.">
        <title>Genome Sequence of Gallaecimonas xiamenensis Type Strain 3-C-1.</title>
        <authorList>
            <person name="Lai Q."/>
            <person name="Wang L."/>
            <person name="Wang W."/>
            <person name="Shao Z."/>
        </authorList>
    </citation>
    <scope>NUCLEOTIDE SEQUENCE [LARGE SCALE GENOMIC DNA]</scope>
    <source>
        <strain evidence="2 3">3-C-1</strain>
    </source>
</reference>
<dbReference type="Proteomes" id="UP000006755">
    <property type="component" value="Unassembled WGS sequence"/>
</dbReference>
<dbReference type="STRING" id="745411.B3C1_03655"/>
<dbReference type="InterPro" id="IPR029069">
    <property type="entry name" value="HotDog_dom_sf"/>
</dbReference>
<keyword evidence="3" id="KW-1185">Reference proteome</keyword>
<evidence type="ECO:0000313" key="3">
    <source>
        <dbReference type="Proteomes" id="UP000006755"/>
    </source>
</evidence>
<dbReference type="AlphaFoldDB" id="K2JN54"/>
<dbReference type="Pfam" id="PF22818">
    <property type="entry name" value="ApeI-like"/>
    <property type="match status" value="1"/>
</dbReference>
<gene>
    <name evidence="2" type="ORF">B3C1_03655</name>
</gene>
<evidence type="ECO:0000259" key="1">
    <source>
        <dbReference type="Pfam" id="PF22818"/>
    </source>
</evidence>
<dbReference type="EMBL" id="AMRI01000004">
    <property type="protein sequence ID" value="EKE76658.1"/>
    <property type="molecule type" value="Genomic_DNA"/>
</dbReference>
<dbReference type="SUPFAM" id="SSF54637">
    <property type="entry name" value="Thioesterase/thiol ester dehydrase-isomerase"/>
    <property type="match status" value="1"/>
</dbReference>
<accession>K2JN54</accession>
<sequence length="117" mass="12601">MLPLPPVLERRLDGDALILTLDMVPELAHFQGHFPGNPILPGVAQLDWAARFGAAHFGLSLACKRLEGVKFQALVLPGQVLTLTLCYDAAKGRLHFHFASPRGVHSSGKLALAREAA</sequence>
<proteinExistence type="predicted"/>
<dbReference type="InterPro" id="IPR016962">
    <property type="entry name" value="Dehydrase_ECs4332_prd"/>
</dbReference>
<feature type="domain" description="ApeI dehydratase-like" evidence="1">
    <location>
        <begin position="13"/>
        <end position="109"/>
    </location>
</feature>
<organism evidence="2 3">
    <name type="scientific">Gallaecimonas xiamenensis 3-C-1</name>
    <dbReference type="NCBI Taxonomy" id="745411"/>
    <lineage>
        <taxon>Bacteria</taxon>
        <taxon>Pseudomonadati</taxon>
        <taxon>Pseudomonadota</taxon>
        <taxon>Gammaproteobacteria</taxon>
        <taxon>Enterobacterales</taxon>
        <taxon>Gallaecimonadaceae</taxon>
        <taxon>Gallaecimonas</taxon>
    </lineage>
</organism>
<name>K2JN54_9GAMM</name>
<protein>
    <submittedName>
        <fullName evidence="2">Thioester dehydrase family protein</fullName>
    </submittedName>
</protein>
<dbReference type="eggNOG" id="COG0764">
    <property type="taxonomic scope" value="Bacteria"/>
</dbReference>